<dbReference type="PRINTS" id="PR01805">
    <property type="entry name" value="VACJLIPOPROT"/>
</dbReference>
<sequence length="260" mass="29171">MTRMLKQIADVCPRLLAALILMGTLAGCSVNPKVEGEQPANTYFEADALLSDDGSHYRTRQVYDPWEGFNRTMYRFNYRLDRYVLLPVVSGYQYITPDIVETGIHNFFNNLGEINTFLNSLLQLEFTKTVQTGGRFLTNSTVGLLGFIDVATQLGIPRRKEDFGQTLGYWGVGSGPYLVLPVFGPSSLRDGVGLGVDSLARSAVLNELDMKSSEETALTVMDGIDTRANTPFRYYETGSPFEYELVRGLWMTKRKLDIEK</sequence>
<protein>
    <submittedName>
        <fullName evidence="4">VacJ family lipoprotein</fullName>
    </submittedName>
</protein>
<name>A0A3P3VKQ1_9GAMM</name>
<feature type="chain" id="PRO_5017961967" evidence="3">
    <location>
        <begin position="27"/>
        <end position="260"/>
    </location>
</feature>
<evidence type="ECO:0000256" key="2">
    <source>
        <dbReference type="ARBA" id="ARBA00022729"/>
    </source>
</evidence>
<evidence type="ECO:0000256" key="3">
    <source>
        <dbReference type="SAM" id="SignalP"/>
    </source>
</evidence>
<dbReference type="RefSeq" id="WP_125017885.1">
    <property type="nucleotide sequence ID" value="NZ_QWEZ01000002.1"/>
</dbReference>
<dbReference type="InterPro" id="IPR007428">
    <property type="entry name" value="MlaA"/>
</dbReference>
<dbReference type="GO" id="GO:0016020">
    <property type="term" value="C:membrane"/>
    <property type="evidence" value="ECO:0007669"/>
    <property type="project" value="InterPro"/>
</dbReference>
<feature type="signal peptide" evidence="3">
    <location>
        <begin position="1"/>
        <end position="26"/>
    </location>
</feature>
<comment type="similarity">
    <text evidence="1">Belongs to the MlaA family.</text>
</comment>
<dbReference type="GO" id="GO:0120010">
    <property type="term" value="P:intermembrane phospholipid transfer"/>
    <property type="evidence" value="ECO:0007669"/>
    <property type="project" value="TreeGrafter"/>
</dbReference>
<dbReference type="Proteomes" id="UP000280792">
    <property type="component" value="Unassembled WGS sequence"/>
</dbReference>
<keyword evidence="4" id="KW-0449">Lipoprotein</keyword>
<reference evidence="4 5" key="1">
    <citation type="submission" date="2018-08" db="EMBL/GenBank/DDBJ databases">
        <authorList>
            <person name="Khan S.A."/>
        </authorList>
    </citation>
    <scope>NUCLEOTIDE SEQUENCE [LARGE SCALE GENOMIC DNA]</scope>
    <source>
        <strain evidence="4 5">GTF-13</strain>
    </source>
</reference>
<evidence type="ECO:0000313" key="5">
    <source>
        <dbReference type="Proteomes" id="UP000280792"/>
    </source>
</evidence>
<proteinExistence type="inferred from homology"/>
<dbReference type="PANTHER" id="PTHR30035">
    <property type="entry name" value="LIPOPROTEIN VACJ-RELATED"/>
    <property type="match status" value="1"/>
</dbReference>
<organism evidence="4 5">
    <name type="scientific">Aestuariirhabdus litorea</name>
    <dbReference type="NCBI Taxonomy" id="2528527"/>
    <lineage>
        <taxon>Bacteria</taxon>
        <taxon>Pseudomonadati</taxon>
        <taxon>Pseudomonadota</taxon>
        <taxon>Gammaproteobacteria</taxon>
        <taxon>Oceanospirillales</taxon>
        <taxon>Aestuariirhabdaceae</taxon>
        <taxon>Aestuariirhabdus</taxon>
    </lineage>
</organism>
<dbReference type="PANTHER" id="PTHR30035:SF3">
    <property type="entry name" value="INTERMEMBRANE PHOSPHOLIPID TRANSPORT SYSTEM LIPOPROTEIN MLAA"/>
    <property type="match status" value="1"/>
</dbReference>
<keyword evidence="5" id="KW-1185">Reference proteome</keyword>
<dbReference type="EMBL" id="QWEZ01000002">
    <property type="protein sequence ID" value="RRJ83312.1"/>
    <property type="molecule type" value="Genomic_DNA"/>
</dbReference>
<dbReference type="Pfam" id="PF04333">
    <property type="entry name" value="MlaA"/>
    <property type="match status" value="1"/>
</dbReference>
<evidence type="ECO:0000256" key="1">
    <source>
        <dbReference type="ARBA" id="ARBA00010634"/>
    </source>
</evidence>
<accession>A0A3P3VKQ1</accession>
<dbReference type="AlphaFoldDB" id="A0A3P3VKQ1"/>
<dbReference type="PROSITE" id="PS51257">
    <property type="entry name" value="PROKAR_LIPOPROTEIN"/>
    <property type="match status" value="1"/>
</dbReference>
<reference evidence="4 5" key="2">
    <citation type="submission" date="2018-12" db="EMBL/GenBank/DDBJ databases">
        <title>Simiduia agarivorans gen. nov., sp. nov., a marine, agarolytic bacterium isolated from shallow coastal water from Keelung, Taiwan.</title>
        <authorList>
            <person name="Shieh W.Y."/>
        </authorList>
    </citation>
    <scope>NUCLEOTIDE SEQUENCE [LARGE SCALE GENOMIC DNA]</scope>
    <source>
        <strain evidence="4 5">GTF-13</strain>
    </source>
</reference>
<keyword evidence="2 3" id="KW-0732">Signal</keyword>
<gene>
    <name evidence="4" type="ORF">D0544_15940</name>
</gene>
<comment type="caution">
    <text evidence="4">The sequence shown here is derived from an EMBL/GenBank/DDBJ whole genome shotgun (WGS) entry which is preliminary data.</text>
</comment>
<evidence type="ECO:0000313" key="4">
    <source>
        <dbReference type="EMBL" id="RRJ83312.1"/>
    </source>
</evidence>